<dbReference type="RefSeq" id="XP_052904535.1">
    <property type="nucleotide sequence ID" value="XM_053048730.1"/>
</dbReference>
<organism evidence="1 2">
    <name type="scientific">Nematocida ausubeli (strain ATCC PRA-371 / ERTm2)</name>
    <name type="common">Nematode killer fungus</name>
    <dbReference type="NCBI Taxonomy" id="1913371"/>
    <lineage>
        <taxon>Eukaryota</taxon>
        <taxon>Fungi</taxon>
        <taxon>Fungi incertae sedis</taxon>
        <taxon>Microsporidia</taxon>
        <taxon>Nematocida</taxon>
    </lineage>
</organism>
<protein>
    <submittedName>
        <fullName evidence="1">Uncharacterized protein</fullName>
    </submittedName>
</protein>
<reference evidence="1 2" key="1">
    <citation type="journal article" date="2014" name="Genome Announc.">
        <title>Genome Sequence of the Microsporidian Species Nematocida sp1 Strain ERTm6 (ATCC PRA-372).</title>
        <authorList>
            <person name="Bakowski M.A."/>
            <person name="Priest M."/>
            <person name="Young S."/>
            <person name="Cuomo C.A."/>
            <person name="Troemel E.R."/>
        </authorList>
    </citation>
    <scope>NUCLEOTIDE SEQUENCE [LARGE SCALE GENOMIC DNA]</scope>
    <source>
        <strain evidence="1 2">ERTm6</strain>
    </source>
</reference>
<sequence>MIEKAYNDIFGGVHVHDNQKRNAKISGYYLYEFDVHPEYNKERNKLKWKSHFKMHRISKEVEDAVPFNIETLNSYINRSIQRGSNLKAESKSCSNPDEKTQPTLLHGNKYNDIDTFLLDPQIHRSNYKRSIVFGALLYAMPDKSRTTNYPMQLAYNIMGSAQSMDKKDRDMIFLLLSLGLEDRYHSHICIDKSAYKDPKIFMETIEEVLHFAKSTNFALDIGYADIIKDLMINCRRNCLKDSYYSELESFAKKLSGMPKAEDLFVKILTRDGTTAQHIIEIAKSMKKTEKAIQVFDYMRHSNQFLLWIILGIVQFKHGKWHTLVKECYALFQIIKSGNDFKDYSLRWGCKVSLAKLFDEIEPIVCVKDNK</sequence>
<gene>
    <name evidence="1" type="ORF">NESG_01091</name>
</gene>
<evidence type="ECO:0000313" key="1">
    <source>
        <dbReference type="EMBL" id="KFG25980.1"/>
    </source>
</evidence>
<dbReference type="AlphaFoldDB" id="A0A086J1G2"/>
<dbReference type="GeneID" id="77676064"/>
<name>A0A086J1G2_NEMA1</name>
<dbReference type="HOGENOM" id="CLU_035520_0_0_1"/>
<comment type="caution">
    <text evidence="1">The sequence shown here is derived from an EMBL/GenBank/DDBJ whole genome shotgun (WGS) entry which is preliminary data.</text>
</comment>
<dbReference type="EMBL" id="AKIJ01000003">
    <property type="protein sequence ID" value="KFG25980.1"/>
    <property type="molecule type" value="Genomic_DNA"/>
</dbReference>
<keyword evidence="2" id="KW-1185">Reference proteome</keyword>
<proteinExistence type="predicted"/>
<evidence type="ECO:0000313" key="2">
    <source>
        <dbReference type="Proteomes" id="UP000054524"/>
    </source>
</evidence>
<dbReference type="OrthoDB" id="10297991at2759"/>
<dbReference type="Proteomes" id="UP000054524">
    <property type="component" value="Unassembled WGS sequence"/>
</dbReference>
<accession>A0A086J1G2</accession>